<dbReference type="EMBL" id="FWEW01003113">
    <property type="protein sequence ID" value="SLM38921.1"/>
    <property type="molecule type" value="Genomic_DNA"/>
</dbReference>
<accession>A0A1W5D7A1</accession>
<reference evidence="3" key="1">
    <citation type="submission" date="2017-03" db="EMBL/GenBank/DDBJ databases">
        <authorList>
            <person name="Sharma R."/>
            <person name="Thines M."/>
        </authorList>
    </citation>
    <scope>NUCLEOTIDE SEQUENCE [LARGE SCALE GENOMIC DNA]</scope>
</reference>
<proteinExistence type="predicted"/>
<sequence>MYYTNTYEEDPKSIEMSFDCTNYQHQFRLDEHDDMKPKDPSSGDRPETCVAPVPYDKHIFQSIFLDKSRSQLWTIDQIDESKIIERKWWHQLGHRWQHYTRVVPGM</sequence>
<evidence type="ECO:0000313" key="3">
    <source>
        <dbReference type="Proteomes" id="UP000192927"/>
    </source>
</evidence>
<keyword evidence="3" id="KW-1185">Reference proteome</keyword>
<dbReference type="AlphaFoldDB" id="A0A1W5D7A1"/>
<evidence type="ECO:0000256" key="1">
    <source>
        <dbReference type="SAM" id="MobiDB-lite"/>
    </source>
</evidence>
<feature type="region of interest" description="Disordered" evidence="1">
    <location>
        <begin position="29"/>
        <end position="48"/>
    </location>
</feature>
<feature type="compositionally biased region" description="Basic and acidic residues" evidence="1">
    <location>
        <begin position="29"/>
        <end position="47"/>
    </location>
</feature>
<evidence type="ECO:0000313" key="2">
    <source>
        <dbReference type="EMBL" id="SLM38921.1"/>
    </source>
</evidence>
<protein>
    <submittedName>
        <fullName evidence="2">Uncharacterized protein</fullName>
    </submittedName>
</protein>
<dbReference type="Proteomes" id="UP000192927">
    <property type="component" value="Unassembled WGS sequence"/>
</dbReference>
<organism evidence="2 3">
    <name type="scientific">Lasallia pustulata</name>
    <dbReference type="NCBI Taxonomy" id="136370"/>
    <lineage>
        <taxon>Eukaryota</taxon>
        <taxon>Fungi</taxon>
        <taxon>Dikarya</taxon>
        <taxon>Ascomycota</taxon>
        <taxon>Pezizomycotina</taxon>
        <taxon>Lecanoromycetes</taxon>
        <taxon>OSLEUM clade</taxon>
        <taxon>Umbilicariomycetidae</taxon>
        <taxon>Umbilicariales</taxon>
        <taxon>Umbilicariaceae</taxon>
        <taxon>Lasallia</taxon>
    </lineage>
</organism>
<feature type="non-terminal residue" evidence="2">
    <location>
        <position position="106"/>
    </location>
</feature>
<name>A0A1W5D7A1_9LECA</name>